<keyword evidence="2 6" id="KW-0813">Transport</keyword>
<protein>
    <recommendedName>
        <fullName evidence="6">Transporter</fullName>
    </recommendedName>
</protein>
<evidence type="ECO:0000256" key="4">
    <source>
        <dbReference type="ARBA" id="ARBA00022989"/>
    </source>
</evidence>
<dbReference type="PRINTS" id="PR00176">
    <property type="entry name" value="NANEUSMPORT"/>
</dbReference>
<comment type="subcellular location">
    <subcellularLocation>
        <location evidence="1">Membrane</location>
        <topology evidence="1">Multi-pass membrane protein</topology>
    </subcellularLocation>
</comment>
<dbReference type="SUPFAM" id="SSF161070">
    <property type="entry name" value="SNF-like"/>
    <property type="match status" value="1"/>
</dbReference>
<dbReference type="PROSITE" id="PS00610">
    <property type="entry name" value="NA_NEUROTRAN_SYMP_1"/>
    <property type="match status" value="1"/>
</dbReference>
<evidence type="ECO:0000256" key="2">
    <source>
        <dbReference type="ARBA" id="ARBA00022448"/>
    </source>
</evidence>
<accession>A0ABX7WTW1</accession>
<feature type="transmembrane region" description="Helical" evidence="7">
    <location>
        <begin position="183"/>
        <end position="203"/>
    </location>
</feature>
<keyword evidence="9" id="KW-1185">Reference proteome</keyword>
<evidence type="ECO:0000256" key="3">
    <source>
        <dbReference type="ARBA" id="ARBA00022692"/>
    </source>
</evidence>
<proteinExistence type="inferred from homology"/>
<dbReference type="CDD" id="cd10336">
    <property type="entry name" value="SLC6sbd_Tyt1-Like"/>
    <property type="match status" value="1"/>
</dbReference>
<dbReference type="InterPro" id="IPR037272">
    <property type="entry name" value="SNS_sf"/>
</dbReference>
<dbReference type="RefSeq" id="WP_210223345.1">
    <property type="nucleotide sequence ID" value="NZ_CP072801.1"/>
</dbReference>
<gene>
    <name evidence="8" type="ORF">J9253_03620</name>
</gene>
<evidence type="ECO:0000313" key="9">
    <source>
        <dbReference type="Proteomes" id="UP000672039"/>
    </source>
</evidence>
<feature type="transmembrane region" description="Helical" evidence="7">
    <location>
        <begin position="12"/>
        <end position="32"/>
    </location>
</feature>
<dbReference type="Proteomes" id="UP000672039">
    <property type="component" value="Chromosome"/>
</dbReference>
<comment type="similarity">
    <text evidence="6">Belongs to the sodium:neurotransmitter symporter (SNF) (TC 2.A.22) family.</text>
</comment>
<evidence type="ECO:0000313" key="8">
    <source>
        <dbReference type="EMBL" id="QTR47045.1"/>
    </source>
</evidence>
<dbReference type="PANTHER" id="PTHR42948:SF1">
    <property type="entry name" value="TRANSPORTER"/>
    <property type="match status" value="1"/>
</dbReference>
<feature type="transmembrane region" description="Helical" evidence="7">
    <location>
        <begin position="349"/>
        <end position="372"/>
    </location>
</feature>
<evidence type="ECO:0000256" key="5">
    <source>
        <dbReference type="ARBA" id="ARBA00023136"/>
    </source>
</evidence>
<keyword evidence="5 7" id="KW-0472">Membrane</keyword>
<evidence type="ECO:0000256" key="7">
    <source>
        <dbReference type="SAM" id="Phobius"/>
    </source>
</evidence>
<evidence type="ECO:0000256" key="6">
    <source>
        <dbReference type="RuleBase" id="RU003732"/>
    </source>
</evidence>
<dbReference type="InterPro" id="IPR047218">
    <property type="entry name" value="YocR/YhdH-like"/>
</dbReference>
<feature type="transmembrane region" description="Helical" evidence="7">
    <location>
        <begin position="44"/>
        <end position="69"/>
    </location>
</feature>
<organism evidence="8 9">
    <name type="scientific">Thiothrix litoralis</name>
    <dbReference type="NCBI Taxonomy" id="2891210"/>
    <lineage>
        <taxon>Bacteria</taxon>
        <taxon>Pseudomonadati</taxon>
        <taxon>Pseudomonadota</taxon>
        <taxon>Gammaproteobacteria</taxon>
        <taxon>Thiotrichales</taxon>
        <taxon>Thiotrichaceae</taxon>
        <taxon>Thiothrix</taxon>
    </lineage>
</organism>
<feature type="transmembrane region" description="Helical" evidence="7">
    <location>
        <begin position="392"/>
        <end position="412"/>
    </location>
</feature>
<dbReference type="PANTHER" id="PTHR42948">
    <property type="entry name" value="TRANSPORTER"/>
    <property type="match status" value="1"/>
</dbReference>
<name>A0ABX7WTW1_9GAMM</name>
<feature type="transmembrane region" description="Helical" evidence="7">
    <location>
        <begin position="223"/>
        <end position="247"/>
    </location>
</feature>
<feature type="transmembrane region" description="Helical" evidence="7">
    <location>
        <begin position="305"/>
        <end position="328"/>
    </location>
</feature>
<feature type="transmembrane region" description="Helical" evidence="7">
    <location>
        <begin position="152"/>
        <end position="171"/>
    </location>
</feature>
<dbReference type="Pfam" id="PF00209">
    <property type="entry name" value="SNF"/>
    <property type="match status" value="2"/>
</dbReference>
<evidence type="ECO:0000256" key="1">
    <source>
        <dbReference type="ARBA" id="ARBA00004141"/>
    </source>
</evidence>
<keyword evidence="4 7" id="KW-1133">Transmembrane helix</keyword>
<dbReference type="NCBIfam" id="NF037979">
    <property type="entry name" value="Na_transp"/>
    <property type="match status" value="1"/>
</dbReference>
<feature type="transmembrane region" description="Helical" evidence="7">
    <location>
        <begin position="432"/>
        <end position="450"/>
    </location>
</feature>
<feature type="transmembrane region" description="Helical" evidence="7">
    <location>
        <begin position="90"/>
        <end position="114"/>
    </location>
</feature>
<feature type="transmembrane region" description="Helical" evidence="7">
    <location>
        <begin position="259"/>
        <end position="285"/>
    </location>
</feature>
<dbReference type="InterPro" id="IPR000175">
    <property type="entry name" value="Na/ntran_symport"/>
</dbReference>
<keyword evidence="6" id="KW-0769">Symport</keyword>
<dbReference type="PROSITE" id="PS50267">
    <property type="entry name" value="NA_NEUROTRAN_SYMP_3"/>
    <property type="match status" value="1"/>
</dbReference>
<reference evidence="8 9" key="1">
    <citation type="submission" date="2021-04" db="EMBL/GenBank/DDBJ databases">
        <title>Genomics, taxonomy and metabolism of representatives of sulfur bacteria of the genus Thiothrix: Thiothrix fructosivorans QT, Thiothrix unzii A1T and three new species, Thiothrix subterranea sp. nov., Thiothrix litoralis sp. nov. and 'Candidatus Thiothrix anitrata' sp. nov.</title>
        <authorList>
            <person name="Ravin N.V."/>
            <person name="Smolyakov D."/>
            <person name="Rudenko T.S."/>
            <person name="Mardanov A.V."/>
            <person name="Beletsky A.V."/>
            <person name="Markov N.D."/>
            <person name="Fomenkov A.I."/>
            <person name="Roberts R.J."/>
            <person name="Karnachuk O.V."/>
            <person name="Novikov A."/>
            <person name="Grabovich M.Y."/>
        </authorList>
    </citation>
    <scope>NUCLEOTIDE SEQUENCE [LARGE SCALE GENOMIC DNA]</scope>
    <source>
        <strain evidence="8 9">AS</strain>
    </source>
</reference>
<keyword evidence="3 6" id="KW-0812">Transmembrane</keyword>
<sequence>MSNQKAAHEQWSSRFTFVLAATGSAVGLGNIWKFPYITGENGGGAFVLVYLLCICLIGIPIMMAEILLGRRGQQSPINSMRTLALESGTSGAWAWLGGIGVLAGILIMSFYSVIAGWAVSYVIEAASGHFNGLTGETAGAKLGALLGDPLQLTLWHTIFSVMTAVVVARGVRSGLEKAVRILMPALFVLLLVMVGYALSTGYFMQGVNFLFAVDFTKLTPEAILTALGHAFFTLSLGMGAIMAYGSYMPKEASIAKTTFAIAIMDTLVALLAGMAIFPLVFANGLEAGAGPGLVFVTLPIAFGEMFGGAFFGTVFFVLLVFAAWTSAISLIEPATAWLVENRDMKRSTAAYSITTVTWLLGLITVMSFSHWSFGFEFAGAQKTDGMFDVLDILTSTFMLPLGGLAIALFTGWVMKKAYVQDELGLSQGGFNFWYQLLRWVSPLLLAYLFIHSLGF</sequence>
<dbReference type="EMBL" id="CP072801">
    <property type="protein sequence ID" value="QTR47045.1"/>
    <property type="molecule type" value="Genomic_DNA"/>
</dbReference>